<dbReference type="InterPro" id="IPR052895">
    <property type="entry name" value="HetReg/Transcr_Mod"/>
</dbReference>
<dbReference type="PROSITE" id="PS50297">
    <property type="entry name" value="ANK_REP_REGION"/>
    <property type="match status" value="1"/>
</dbReference>
<evidence type="ECO:0000256" key="2">
    <source>
        <dbReference type="SAM" id="Phobius"/>
    </source>
</evidence>
<proteinExistence type="predicted"/>
<keyword evidence="5" id="KW-1185">Reference proteome</keyword>
<accession>A0A2L2T844</accession>
<evidence type="ECO:0000259" key="3">
    <source>
        <dbReference type="Pfam" id="PF06985"/>
    </source>
</evidence>
<dbReference type="PROSITE" id="PS50088">
    <property type="entry name" value="ANK_REPEAT"/>
    <property type="match status" value="1"/>
</dbReference>
<keyword evidence="2" id="KW-1133">Transmembrane helix</keyword>
<evidence type="ECO:0000256" key="1">
    <source>
        <dbReference type="PROSITE-ProRule" id="PRU00023"/>
    </source>
</evidence>
<dbReference type="Pfam" id="PF26639">
    <property type="entry name" value="Het-6_barrel"/>
    <property type="match status" value="1"/>
</dbReference>
<evidence type="ECO:0000313" key="4">
    <source>
        <dbReference type="EMBL" id="CEI60357.1"/>
    </source>
</evidence>
<name>A0A2L2T844_9HYPO</name>
<organism evidence="4 5">
    <name type="scientific">Fusarium venenatum</name>
    <dbReference type="NCBI Taxonomy" id="56646"/>
    <lineage>
        <taxon>Eukaryota</taxon>
        <taxon>Fungi</taxon>
        <taxon>Dikarya</taxon>
        <taxon>Ascomycota</taxon>
        <taxon>Pezizomycotina</taxon>
        <taxon>Sordariomycetes</taxon>
        <taxon>Hypocreomycetidae</taxon>
        <taxon>Hypocreales</taxon>
        <taxon>Nectriaceae</taxon>
        <taxon>Fusarium</taxon>
    </lineage>
</organism>
<feature type="domain" description="Heterokaryon incompatibility" evidence="3">
    <location>
        <begin position="240"/>
        <end position="355"/>
    </location>
</feature>
<keyword evidence="2" id="KW-0472">Membrane</keyword>
<dbReference type="AlphaFoldDB" id="A0A2L2T844"/>
<dbReference type="STRING" id="56646.A0A2L2T844"/>
<dbReference type="Pfam" id="PF12796">
    <property type="entry name" value="Ank_2"/>
    <property type="match status" value="1"/>
</dbReference>
<dbReference type="InterPro" id="IPR002110">
    <property type="entry name" value="Ankyrin_rpt"/>
</dbReference>
<keyword evidence="1" id="KW-0040">ANK repeat</keyword>
<dbReference type="Proteomes" id="UP000245910">
    <property type="component" value="Chromosome II"/>
</dbReference>
<dbReference type="SMART" id="SM00248">
    <property type="entry name" value="ANK"/>
    <property type="match status" value="1"/>
</dbReference>
<dbReference type="InterPro" id="IPR010730">
    <property type="entry name" value="HET"/>
</dbReference>
<dbReference type="PANTHER" id="PTHR24148:SF73">
    <property type="entry name" value="HET DOMAIN PROTEIN (AFU_ORTHOLOGUE AFUA_8G01020)"/>
    <property type="match status" value="1"/>
</dbReference>
<dbReference type="Gene3D" id="1.25.40.20">
    <property type="entry name" value="Ankyrin repeat-containing domain"/>
    <property type="match status" value="1"/>
</dbReference>
<feature type="transmembrane region" description="Helical" evidence="2">
    <location>
        <begin position="822"/>
        <end position="846"/>
    </location>
</feature>
<dbReference type="InterPro" id="IPR036770">
    <property type="entry name" value="Ankyrin_rpt-contain_sf"/>
</dbReference>
<evidence type="ECO:0000313" key="5">
    <source>
        <dbReference type="Proteomes" id="UP000245910"/>
    </source>
</evidence>
<protein>
    <recommendedName>
        <fullName evidence="3">Heterokaryon incompatibility domain-containing protein</fullName>
    </recommendedName>
</protein>
<dbReference type="PANTHER" id="PTHR24148">
    <property type="entry name" value="ANKYRIN REPEAT DOMAIN-CONTAINING PROTEIN 39 HOMOLOG-RELATED"/>
    <property type="match status" value="1"/>
</dbReference>
<feature type="repeat" description="ANK" evidence="1">
    <location>
        <begin position="163"/>
        <end position="195"/>
    </location>
</feature>
<sequence length="874" mass="99922">MDIPFEYKSFKYDALSSPTSIRLLRPIKRFQDAEQRSINGVPLMEFLLETSEHDRRPPYQALSYTWGNPKEAEFGLPQTESSDRYSIRHMYTIVVNGRLFYVRKNLYEALYRIQERMVEPNSIDDRCYAFNKTKLIQAAEDGNLHQVTESLDSGANHHCQDNFGETALHYAAENGYAEIVKLLLLRGASQNIRDSTGRDPLGCCLQRKRRQWQETAQILRSWDEQDIDRPNPTKPTTLTGQPLWIDAICISQDDIPERNSQVAMMSQIYGSAQSVLAWLGEVDDTTQLACNVLSSEMPGPEEYMYSFRRLNAYRRGEKLDLDEKPDGVILSVREFLAIRSLFTRLWFSRTWVIQEVSLAKQIDMMCGPFHFSWMKLFDLIFGRFGDNRTGMILSCGGPAIKFGRAVPGTEILSLFDIRIRTRPECKEAKARGRWVFEKLPKQKLSLSAMIILSWNFGVSDPRDRIFALLAISRPLKGISADYSKSTTEVFTDMARLLIQAEGDNSVPNWAHKVDDLEPLESLSLVQPPSSFTYQSTTISLNKPQHSRPLDLPSWVPMFNIQLVSWRIYNRKYNASRDRQAIFYPSLPGILKLDGLVVDTIAELEEPPLMTFYERLIHDNAIEKWLGIVSRLSAVYPTGESHVEALWRTIVQDKRDNEDTDVSKDRFKVILLQCIVEHRRRNSSDDHLSLCNVLDELRKGDSGNLLPSALDVMTSNEGLHDRTELGVERLSETSEQVFRSGMMNNLTERCLLRTEGGYLGVSSKVAQPKDCVVLLAGGRTPYILRPIGENQFMFIGEAYVHGMMFGETLEGQNHDFCTFEINIFITTTIIAGTVIVFTTCIAPVTPLTEWLRVGQRFDLRIFLRGTYITLHQMKP</sequence>
<reference evidence="5" key="1">
    <citation type="submission" date="2014-10" db="EMBL/GenBank/DDBJ databases">
        <authorList>
            <person name="King R."/>
        </authorList>
    </citation>
    <scope>NUCLEOTIDE SEQUENCE [LARGE SCALE GENOMIC DNA]</scope>
    <source>
        <strain evidence="5">A3/5</strain>
    </source>
</reference>
<dbReference type="EMBL" id="LN649230">
    <property type="protein sequence ID" value="CEI60357.1"/>
    <property type="molecule type" value="Genomic_DNA"/>
</dbReference>
<dbReference type="SUPFAM" id="SSF48403">
    <property type="entry name" value="Ankyrin repeat"/>
    <property type="match status" value="1"/>
</dbReference>
<dbReference type="Pfam" id="PF06985">
    <property type="entry name" value="HET"/>
    <property type="match status" value="1"/>
</dbReference>
<keyword evidence="2" id="KW-0812">Transmembrane</keyword>